<dbReference type="Gene3D" id="3.40.50.150">
    <property type="entry name" value="Vaccinia Virus protein VP39"/>
    <property type="match status" value="1"/>
</dbReference>
<evidence type="ECO:0000313" key="5">
    <source>
        <dbReference type="EMBL" id="PJK31616.1"/>
    </source>
</evidence>
<dbReference type="InterPro" id="IPR029063">
    <property type="entry name" value="SAM-dependent_MTases_sf"/>
</dbReference>
<dbReference type="PANTHER" id="PTHR43464:SF19">
    <property type="entry name" value="UBIQUINONE BIOSYNTHESIS O-METHYLTRANSFERASE, MITOCHONDRIAL"/>
    <property type="match status" value="1"/>
</dbReference>
<dbReference type="Proteomes" id="UP000229498">
    <property type="component" value="Unassembled WGS sequence"/>
</dbReference>
<keyword evidence="3" id="KW-0949">S-adenosyl-L-methionine</keyword>
<feature type="domain" description="Methyltransferase type 11" evidence="4">
    <location>
        <begin position="74"/>
        <end position="167"/>
    </location>
</feature>
<protein>
    <submittedName>
        <fullName evidence="5">SAM-dependent methyltransferase</fullName>
    </submittedName>
</protein>
<reference evidence="5 6" key="1">
    <citation type="submission" date="2017-11" db="EMBL/GenBank/DDBJ databases">
        <title>Draft genome sequence of Rhizobiales bacterium SY3-13.</title>
        <authorList>
            <person name="Sun C."/>
        </authorList>
    </citation>
    <scope>NUCLEOTIDE SEQUENCE [LARGE SCALE GENOMIC DNA]</scope>
    <source>
        <strain evidence="5 6">SY3-13</strain>
    </source>
</reference>
<dbReference type="Pfam" id="PF08241">
    <property type="entry name" value="Methyltransf_11"/>
    <property type="match status" value="1"/>
</dbReference>
<gene>
    <name evidence="5" type="ORF">CVT23_00750</name>
</gene>
<evidence type="ECO:0000259" key="4">
    <source>
        <dbReference type="Pfam" id="PF08241"/>
    </source>
</evidence>
<sequence length="222" mass="24108">MPQNKSKGYGDMADRDDMLARVYAADGDPEKLIESYDRWASSYDRDLFAMGYRHPVVVAGTLARFAPNLDITVLDAGCGSGLLGEALSLLGYAEVVGIDLSEGMLEQAAAKTCYADLQQVMLGEDLEYEDGTFDAVVSAGVMTVGHAPPEALVELARVTRPGGHLVVAIVREAWESGFRNVAERLAADHKITPLYRTNHYVGLPGAPEAERVEARVHVMRRV</sequence>
<dbReference type="OrthoDB" id="9807911at2"/>
<keyword evidence="2 5" id="KW-0808">Transferase</keyword>
<dbReference type="PANTHER" id="PTHR43464">
    <property type="entry name" value="METHYLTRANSFERASE"/>
    <property type="match status" value="1"/>
</dbReference>
<evidence type="ECO:0000256" key="2">
    <source>
        <dbReference type="ARBA" id="ARBA00022679"/>
    </source>
</evidence>
<dbReference type="EMBL" id="PHIG01000004">
    <property type="protein sequence ID" value="PJK31616.1"/>
    <property type="molecule type" value="Genomic_DNA"/>
</dbReference>
<dbReference type="GO" id="GO:0010420">
    <property type="term" value="F:polyprenyldihydroxybenzoate methyltransferase activity"/>
    <property type="evidence" value="ECO:0007669"/>
    <property type="project" value="TreeGrafter"/>
</dbReference>
<evidence type="ECO:0000313" key="6">
    <source>
        <dbReference type="Proteomes" id="UP000229498"/>
    </source>
</evidence>
<dbReference type="SUPFAM" id="SSF53335">
    <property type="entry name" value="S-adenosyl-L-methionine-dependent methyltransferases"/>
    <property type="match status" value="1"/>
</dbReference>
<evidence type="ECO:0000256" key="3">
    <source>
        <dbReference type="ARBA" id="ARBA00022691"/>
    </source>
</evidence>
<dbReference type="AlphaFoldDB" id="A0A2M9G7G4"/>
<keyword evidence="6" id="KW-1185">Reference proteome</keyword>
<evidence type="ECO:0000256" key="1">
    <source>
        <dbReference type="ARBA" id="ARBA00022603"/>
    </source>
</evidence>
<keyword evidence="1 5" id="KW-0489">Methyltransferase</keyword>
<dbReference type="CDD" id="cd02440">
    <property type="entry name" value="AdoMet_MTases"/>
    <property type="match status" value="1"/>
</dbReference>
<name>A0A2M9G7G4_9PROT</name>
<dbReference type="InterPro" id="IPR013216">
    <property type="entry name" value="Methyltransf_11"/>
</dbReference>
<accession>A0A2M9G7G4</accession>
<dbReference type="GO" id="GO:0032259">
    <property type="term" value="P:methylation"/>
    <property type="evidence" value="ECO:0007669"/>
    <property type="project" value="UniProtKB-KW"/>
</dbReference>
<proteinExistence type="predicted"/>
<comment type="caution">
    <text evidence="5">The sequence shown here is derived from an EMBL/GenBank/DDBJ whole genome shotgun (WGS) entry which is preliminary data.</text>
</comment>
<organism evidence="5 6">
    <name type="scientific">Minwuia thermotolerans</name>
    <dbReference type="NCBI Taxonomy" id="2056226"/>
    <lineage>
        <taxon>Bacteria</taxon>
        <taxon>Pseudomonadati</taxon>
        <taxon>Pseudomonadota</taxon>
        <taxon>Alphaproteobacteria</taxon>
        <taxon>Minwuiales</taxon>
        <taxon>Minwuiaceae</taxon>
        <taxon>Minwuia</taxon>
    </lineage>
</organism>